<dbReference type="AlphaFoldDB" id="A0AAW0A224"/>
<evidence type="ECO:0000313" key="1">
    <source>
        <dbReference type="EMBL" id="KAK6991708.1"/>
    </source>
</evidence>
<evidence type="ECO:0000313" key="3">
    <source>
        <dbReference type="Proteomes" id="UP001362999"/>
    </source>
</evidence>
<protein>
    <submittedName>
        <fullName evidence="2">Uncharacterized protein</fullName>
    </submittedName>
</protein>
<gene>
    <name evidence="2" type="ORF">R3P38DRAFT_1927086</name>
    <name evidence="1" type="ORF">R3P38DRAFT_232125</name>
</gene>
<dbReference type="EMBL" id="JAWWNJ010000093">
    <property type="protein sequence ID" value="KAK6997138.1"/>
    <property type="molecule type" value="Genomic_DNA"/>
</dbReference>
<name>A0AAW0A224_9AGAR</name>
<proteinExistence type="predicted"/>
<dbReference type="EMBL" id="JAWWNJ010000116">
    <property type="protein sequence ID" value="KAK6991708.1"/>
    <property type="molecule type" value="Genomic_DNA"/>
</dbReference>
<sequence>MGYPVYIKLVKVQEKIDAETRRTAFVPPEMSKDPSWECTNHASCLRAWPKIWFDQIGRQLLHPDKPLMLRHILPAVLQPGALKHAGFHEQCRQDMISKILTIKFADQTLVPLCASKVVEYFGKL</sequence>
<accession>A0AAW0A224</accession>
<comment type="caution">
    <text evidence="2">The sequence shown here is derived from an EMBL/GenBank/DDBJ whole genome shotgun (WGS) entry which is preliminary data.</text>
</comment>
<evidence type="ECO:0000313" key="2">
    <source>
        <dbReference type="EMBL" id="KAK6997138.1"/>
    </source>
</evidence>
<reference evidence="2 3" key="1">
    <citation type="journal article" date="2024" name="J Genomics">
        <title>Draft genome sequencing and assembly of Favolaschia claudopus CIRM-BRFM 2984 isolated from oak limbs.</title>
        <authorList>
            <person name="Navarro D."/>
            <person name="Drula E."/>
            <person name="Chaduli D."/>
            <person name="Cazenave R."/>
            <person name="Ahrendt S."/>
            <person name="Wang J."/>
            <person name="Lipzen A."/>
            <person name="Daum C."/>
            <person name="Barry K."/>
            <person name="Grigoriev I.V."/>
            <person name="Favel A."/>
            <person name="Rosso M.N."/>
            <person name="Martin F."/>
        </authorList>
    </citation>
    <scope>NUCLEOTIDE SEQUENCE [LARGE SCALE GENOMIC DNA]</scope>
    <source>
        <strain evidence="2 3">CIRM-BRFM 2984</strain>
    </source>
</reference>
<keyword evidence="3" id="KW-1185">Reference proteome</keyword>
<organism evidence="2 3">
    <name type="scientific">Favolaschia claudopus</name>
    <dbReference type="NCBI Taxonomy" id="2862362"/>
    <lineage>
        <taxon>Eukaryota</taxon>
        <taxon>Fungi</taxon>
        <taxon>Dikarya</taxon>
        <taxon>Basidiomycota</taxon>
        <taxon>Agaricomycotina</taxon>
        <taxon>Agaricomycetes</taxon>
        <taxon>Agaricomycetidae</taxon>
        <taxon>Agaricales</taxon>
        <taxon>Marasmiineae</taxon>
        <taxon>Mycenaceae</taxon>
        <taxon>Favolaschia</taxon>
    </lineage>
</organism>
<dbReference type="Proteomes" id="UP001362999">
    <property type="component" value="Unassembled WGS sequence"/>
</dbReference>